<dbReference type="PANTHER" id="PTHR47396:SF1">
    <property type="entry name" value="ATP-DEPENDENT HELICASE IRC3-RELATED"/>
    <property type="match status" value="1"/>
</dbReference>
<dbReference type="Pfam" id="PF04851">
    <property type="entry name" value="ResIII"/>
    <property type="match status" value="1"/>
</dbReference>
<name>A0A2I1DKT4_9PROT</name>
<organism evidence="3 4">
    <name type="scientific">Acidithiobacillus marinus</name>
    <dbReference type="NCBI Taxonomy" id="187490"/>
    <lineage>
        <taxon>Bacteria</taxon>
        <taxon>Pseudomonadati</taxon>
        <taxon>Pseudomonadota</taxon>
        <taxon>Acidithiobacillia</taxon>
        <taxon>Acidithiobacillales</taxon>
        <taxon>Acidithiobacillaceae</taxon>
        <taxon>Acidithiobacillus</taxon>
    </lineage>
</organism>
<keyword evidence="3" id="KW-0347">Helicase</keyword>
<dbReference type="Pfam" id="PF22548">
    <property type="entry name" value="AEP-TOTE"/>
    <property type="match status" value="1"/>
</dbReference>
<dbReference type="InParanoid" id="A0A2I1DKT4"/>
<feature type="domain" description="Helicase C-terminal" evidence="2">
    <location>
        <begin position="641"/>
        <end position="796"/>
    </location>
</feature>
<dbReference type="PROSITE" id="PS51192">
    <property type="entry name" value="HELICASE_ATP_BIND_1"/>
    <property type="match status" value="1"/>
</dbReference>
<dbReference type="InterPro" id="IPR001650">
    <property type="entry name" value="Helicase_C-like"/>
</dbReference>
<gene>
    <name evidence="3" type="ORF">B1757_09310</name>
</gene>
<dbReference type="OrthoDB" id="9804086at2"/>
<reference evidence="3 4" key="1">
    <citation type="submission" date="2017-03" db="EMBL/GenBank/DDBJ databases">
        <title>Draft genime sequence of the acidophilic sulfur-oxidizing bacterium Acidithiobacillus sp. SH, isolated from seawater.</title>
        <authorList>
            <person name="Sharmin S."/>
            <person name="Tokuhisa M."/>
            <person name="Kanao T."/>
            <person name="Kamimura K."/>
        </authorList>
    </citation>
    <scope>NUCLEOTIDE SEQUENCE [LARGE SCALE GENOMIC DNA]</scope>
    <source>
        <strain evidence="3 4">SH</strain>
    </source>
</reference>
<dbReference type="InterPro" id="IPR027417">
    <property type="entry name" value="P-loop_NTPase"/>
</dbReference>
<dbReference type="PROSITE" id="PS51194">
    <property type="entry name" value="HELICASE_CTER"/>
    <property type="match status" value="1"/>
</dbReference>
<dbReference type="Gene3D" id="3.40.50.300">
    <property type="entry name" value="P-loop containing nucleotide triphosphate hydrolases"/>
    <property type="match status" value="2"/>
</dbReference>
<dbReference type="GO" id="GO:0003677">
    <property type="term" value="F:DNA binding"/>
    <property type="evidence" value="ECO:0007669"/>
    <property type="project" value="InterPro"/>
</dbReference>
<evidence type="ECO:0000313" key="3">
    <source>
        <dbReference type="EMBL" id="PKY10480.1"/>
    </source>
</evidence>
<proteinExistence type="predicted"/>
<dbReference type="GO" id="GO:0016787">
    <property type="term" value="F:hydrolase activity"/>
    <property type="evidence" value="ECO:0007669"/>
    <property type="project" value="InterPro"/>
</dbReference>
<dbReference type="PANTHER" id="PTHR47396">
    <property type="entry name" value="TYPE I RESTRICTION ENZYME ECOKI R PROTEIN"/>
    <property type="match status" value="1"/>
</dbReference>
<dbReference type="GO" id="GO:0005829">
    <property type="term" value="C:cytosol"/>
    <property type="evidence" value="ECO:0007669"/>
    <property type="project" value="TreeGrafter"/>
</dbReference>
<feature type="domain" description="Helicase ATP-binding" evidence="1">
    <location>
        <begin position="443"/>
        <end position="593"/>
    </location>
</feature>
<protein>
    <submittedName>
        <fullName evidence="3">DEAD/DEAH box helicase</fullName>
    </submittedName>
</protein>
<comment type="caution">
    <text evidence="3">The sequence shown here is derived from an EMBL/GenBank/DDBJ whole genome shotgun (WGS) entry which is preliminary data.</text>
</comment>
<dbReference type="CDD" id="cd17926">
    <property type="entry name" value="DEXHc_RE"/>
    <property type="match status" value="1"/>
</dbReference>
<dbReference type="InterPro" id="IPR014001">
    <property type="entry name" value="Helicase_ATP-bd"/>
</dbReference>
<dbReference type="RefSeq" id="WP_101538058.1">
    <property type="nucleotide sequence ID" value="NZ_MXAV01000035.1"/>
</dbReference>
<dbReference type="CDD" id="cd18785">
    <property type="entry name" value="SF2_C"/>
    <property type="match status" value="1"/>
</dbReference>
<evidence type="ECO:0000259" key="2">
    <source>
        <dbReference type="PROSITE" id="PS51194"/>
    </source>
</evidence>
<dbReference type="AlphaFoldDB" id="A0A2I1DKT4"/>
<dbReference type="GO" id="GO:0005524">
    <property type="term" value="F:ATP binding"/>
    <property type="evidence" value="ECO:0007669"/>
    <property type="project" value="InterPro"/>
</dbReference>
<sequence length="818" mass="92272">MDLLKGDALNLDIQEELRRLREENARLAEVLTRHGIAWDESIQSVSIPLVSKSASSTFSAKDKITLFRRLFHGREDTYPQRWESNKGHSGYAPACGNEWKPGICHKPRIKCGECKQRQLLPLSDQVIYDHLSGKQTVGTYPLLDDDSCYFLAADFDEADWSEDAKSFMESCRELAIPAALEISRSGNGAHVWIFFSEAVPAREARMLGVALISHTCDRTRQLSLTSYDRLFPNQDTMPQGGFGNLIALPLQKWPREQGRSVFVDESLRPFPDQWGFLASIRPMSHQDLNGAILRASDGRHPLDVAFVTDNEMDPWQRKSSTPARIAEVLPQSLRLVLANQIYIAKADLPHSLANRLIRLAAFQNPEFYKAQAMRMPVWNKPRIIGCAENHPRHIGLPRGCLDVVIELLKEHDILPDIQDARLPGRKVMAKFTGTLRKDQKIAVREMLKHEFGVLCAPTAFGKTVAAAAMISRRKVTTLILVHRAELLRQWQERLTEFLDILKDDFGVIGGGRNRPSGKIDIAIMQSLTKREDLGELLDHYSQIIVDECHHLSAFSFEAVLKRSKAKFVLGLTATPIRRDGHQPIVFMQCGPIRHSAARSETAPKRLEVWSKVLSASAIPPESPIQEVFRTLTNDSVRNQHIVEDVLAAYREKRKVLVLTERADHLQWLREALGNEVENCFVLHGRLSKKIRAAVLAELNALGDSLPRVLLATGRLIGEGFDHPPLDTLVLAMPISWKGTLQQYAGRLHRTHADKQDVRIYDYAEINQPQLARMWDKRQRGYRAMGYEIKPVVDAAILKTVVKVGSEQESPQRVTTATG</sequence>
<dbReference type="Pfam" id="PF00271">
    <property type="entry name" value="Helicase_C"/>
    <property type="match status" value="1"/>
</dbReference>
<evidence type="ECO:0000259" key="1">
    <source>
        <dbReference type="PROSITE" id="PS51192"/>
    </source>
</evidence>
<keyword evidence="3" id="KW-0547">Nucleotide-binding</keyword>
<dbReference type="InterPro" id="IPR054347">
    <property type="entry name" value="TOTE_primase"/>
</dbReference>
<dbReference type="Proteomes" id="UP000234329">
    <property type="component" value="Unassembled WGS sequence"/>
</dbReference>
<accession>A0A2I1DKT4</accession>
<dbReference type="InterPro" id="IPR006935">
    <property type="entry name" value="Helicase/UvrB_N"/>
</dbReference>
<keyword evidence="3" id="KW-0378">Hydrolase</keyword>
<dbReference type="GO" id="GO:0004386">
    <property type="term" value="F:helicase activity"/>
    <property type="evidence" value="ECO:0007669"/>
    <property type="project" value="UniProtKB-KW"/>
</dbReference>
<keyword evidence="3" id="KW-0067">ATP-binding</keyword>
<dbReference type="SUPFAM" id="SSF52540">
    <property type="entry name" value="P-loop containing nucleoside triphosphate hydrolases"/>
    <property type="match status" value="2"/>
</dbReference>
<keyword evidence="4" id="KW-1185">Reference proteome</keyword>
<dbReference type="SMART" id="SM00487">
    <property type="entry name" value="DEXDc"/>
    <property type="match status" value="1"/>
</dbReference>
<dbReference type="InterPro" id="IPR050742">
    <property type="entry name" value="Helicase_Restrict-Modif_Enz"/>
</dbReference>
<dbReference type="EMBL" id="MXAV01000035">
    <property type="protein sequence ID" value="PKY10480.1"/>
    <property type="molecule type" value="Genomic_DNA"/>
</dbReference>
<evidence type="ECO:0000313" key="4">
    <source>
        <dbReference type="Proteomes" id="UP000234329"/>
    </source>
</evidence>